<evidence type="ECO:0000256" key="6">
    <source>
        <dbReference type="SAM" id="Phobius"/>
    </source>
</evidence>
<evidence type="ECO:0000256" key="3">
    <source>
        <dbReference type="ARBA" id="ARBA00022692"/>
    </source>
</evidence>
<feature type="transmembrane region" description="Helical" evidence="6">
    <location>
        <begin position="65"/>
        <end position="86"/>
    </location>
</feature>
<evidence type="ECO:0000256" key="5">
    <source>
        <dbReference type="ARBA" id="ARBA00023136"/>
    </source>
</evidence>
<evidence type="ECO:0000259" key="7">
    <source>
        <dbReference type="Pfam" id="PF00924"/>
    </source>
</evidence>
<evidence type="ECO:0000256" key="4">
    <source>
        <dbReference type="ARBA" id="ARBA00022989"/>
    </source>
</evidence>
<comment type="similarity">
    <text evidence="2">Belongs to the MscS (TC 1.A.23) family.</text>
</comment>
<evidence type="ECO:0000256" key="1">
    <source>
        <dbReference type="ARBA" id="ARBA00004141"/>
    </source>
</evidence>
<accession>A0ABS9SIJ7</accession>
<evidence type="ECO:0000256" key="2">
    <source>
        <dbReference type="ARBA" id="ARBA00008017"/>
    </source>
</evidence>
<protein>
    <submittedName>
        <fullName evidence="8">Mechanosensitive ion channel</fullName>
    </submittedName>
</protein>
<dbReference type="Proteomes" id="UP001202248">
    <property type="component" value="Unassembled WGS sequence"/>
</dbReference>
<feature type="transmembrane region" description="Helical" evidence="6">
    <location>
        <begin position="27"/>
        <end position="45"/>
    </location>
</feature>
<dbReference type="Pfam" id="PF05552">
    <property type="entry name" value="MS_channel_1st_1"/>
    <property type="match status" value="1"/>
</dbReference>
<feature type="transmembrane region" description="Helical" evidence="6">
    <location>
        <begin position="98"/>
        <end position="127"/>
    </location>
</feature>
<dbReference type="InterPro" id="IPR011014">
    <property type="entry name" value="MscS_channel_TM-2"/>
</dbReference>
<dbReference type="InterPro" id="IPR045275">
    <property type="entry name" value="MscS_archaea/bacteria_type"/>
</dbReference>
<evidence type="ECO:0000313" key="8">
    <source>
        <dbReference type="EMBL" id="MCH5598131.1"/>
    </source>
</evidence>
<comment type="caution">
    <text evidence="8">The sequence shown here is derived from an EMBL/GenBank/DDBJ whole genome shotgun (WGS) entry which is preliminary data.</text>
</comment>
<evidence type="ECO:0000313" key="9">
    <source>
        <dbReference type="Proteomes" id="UP001202248"/>
    </source>
</evidence>
<dbReference type="SUPFAM" id="SSF50182">
    <property type="entry name" value="Sm-like ribonucleoproteins"/>
    <property type="match status" value="1"/>
</dbReference>
<name>A0ABS9SIJ7_9BACT</name>
<keyword evidence="5 6" id="KW-0472">Membrane</keyword>
<sequence>MILLQLENATNQASYLLAKAKDMAIEYAPKLIGAILIYLVGSWIIKKLSGAIERMLTRHNYDPSLKTFLSSLLRGLLTVLLLLAVFQKIGMEITSFAAILAGVGLGIGAALNGSMGNFAGGVMMLLFKPFKVGDLIEAQTQIGTVLEQGIFNTIILTPDNKTVILPNGPLSTGTISNYTTHGNLRVDVKMLSRWI</sequence>
<proteinExistence type="inferred from homology"/>
<dbReference type="PANTHER" id="PTHR30221:SF1">
    <property type="entry name" value="SMALL-CONDUCTANCE MECHANOSENSITIVE CHANNEL"/>
    <property type="match status" value="1"/>
</dbReference>
<dbReference type="EMBL" id="JAKWBL010000001">
    <property type="protein sequence ID" value="MCH5598131.1"/>
    <property type="molecule type" value="Genomic_DNA"/>
</dbReference>
<dbReference type="SUPFAM" id="SSF82861">
    <property type="entry name" value="Mechanosensitive channel protein MscS (YggB), transmembrane region"/>
    <property type="match status" value="1"/>
</dbReference>
<comment type="subcellular location">
    <subcellularLocation>
        <location evidence="1">Membrane</location>
        <topology evidence="1">Multi-pass membrane protein</topology>
    </subcellularLocation>
</comment>
<gene>
    <name evidence="8" type="ORF">MKP09_09525</name>
</gene>
<dbReference type="RefSeq" id="WP_240827487.1">
    <property type="nucleotide sequence ID" value="NZ_JAKWBL010000001.1"/>
</dbReference>
<dbReference type="PANTHER" id="PTHR30221">
    <property type="entry name" value="SMALL-CONDUCTANCE MECHANOSENSITIVE CHANNEL"/>
    <property type="match status" value="1"/>
</dbReference>
<dbReference type="Gene3D" id="1.10.287.1260">
    <property type="match status" value="1"/>
</dbReference>
<dbReference type="InterPro" id="IPR010920">
    <property type="entry name" value="LSM_dom_sf"/>
</dbReference>
<dbReference type="Pfam" id="PF00924">
    <property type="entry name" value="MS_channel_2nd"/>
    <property type="match status" value="1"/>
</dbReference>
<organism evidence="8 9">
    <name type="scientific">Niabella ginsengisoli</name>
    <dbReference type="NCBI Taxonomy" id="522298"/>
    <lineage>
        <taxon>Bacteria</taxon>
        <taxon>Pseudomonadati</taxon>
        <taxon>Bacteroidota</taxon>
        <taxon>Chitinophagia</taxon>
        <taxon>Chitinophagales</taxon>
        <taxon>Chitinophagaceae</taxon>
        <taxon>Niabella</taxon>
    </lineage>
</organism>
<dbReference type="Gene3D" id="2.30.30.60">
    <property type="match status" value="1"/>
</dbReference>
<keyword evidence="4 6" id="KW-1133">Transmembrane helix</keyword>
<reference evidence="8 9" key="1">
    <citation type="submission" date="2022-02" db="EMBL/GenBank/DDBJ databases">
        <authorList>
            <person name="Min J."/>
        </authorList>
    </citation>
    <scope>NUCLEOTIDE SEQUENCE [LARGE SCALE GENOMIC DNA]</scope>
    <source>
        <strain evidence="8 9">GR10-1</strain>
    </source>
</reference>
<keyword evidence="3 6" id="KW-0812">Transmembrane</keyword>
<feature type="domain" description="Mechanosensitive ion channel MscS" evidence="7">
    <location>
        <begin position="115"/>
        <end position="179"/>
    </location>
</feature>
<dbReference type="InterPro" id="IPR006685">
    <property type="entry name" value="MscS_channel_2nd"/>
</dbReference>
<dbReference type="InterPro" id="IPR023408">
    <property type="entry name" value="MscS_beta-dom_sf"/>
</dbReference>
<keyword evidence="9" id="KW-1185">Reference proteome</keyword>
<dbReference type="InterPro" id="IPR008910">
    <property type="entry name" value="MSC_TM_helix"/>
</dbReference>